<dbReference type="AlphaFoldDB" id="A0A916RTR6"/>
<feature type="transmembrane region" description="Helical" evidence="1">
    <location>
        <begin position="188"/>
        <end position="208"/>
    </location>
</feature>
<keyword evidence="1" id="KW-0472">Membrane</keyword>
<dbReference type="Proteomes" id="UP000648801">
    <property type="component" value="Unassembled WGS sequence"/>
</dbReference>
<comment type="caution">
    <text evidence="2">The sequence shown here is derived from an EMBL/GenBank/DDBJ whole genome shotgun (WGS) entry which is preliminary data.</text>
</comment>
<gene>
    <name evidence="2" type="ORF">GCM10011507_22040</name>
</gene>
<name>A0A916RTR6_9BACT</name>
<sequence>MDTATQSSGRLKWVALYGLCFIGAAAAVRRIAVLLFPPTAPATVELGNLDAQFASHAALTMAHIVPALIFVILLPFWFSRRVRATATAYRRVSIALLVLGAVVGLTALPMAALPVGGVTEQAAVLVFDAIFLFSLTKAWVLFARGEMARYREWMMRAVSVLLGIATTRPVMGVFFATSRLTHLTPHQFFGIAFWIGFGVTYLAGEAYLHRHPVTT</sequence>
<proteinExistence type="predicted"/>
<feature type="transmembrane region" description="Helical" evidence="1">
    <location>
        <begin position="122"/>
        <end position="142"/>
    </location>
</feature>
<feature type="transmembrane region" description="Helical" evidence="1">
    <location>
        <begin position="94"/>
        <end position="116"/>
    </location>
</feature>
<feature type="transmembrane region" description="Helical" evidence="1">
    <location>
        <begin position="56"/>
        <end position="78"/>
    </location>
</feature>
<reference evidence="2" key="1">
    <citation type="journal article" date="2014" name="Int. J. Syst. Evol. Microbiol.">
        <title>Complete genome sequence of Corynebacterium casei LMG S-19264T (=DSM 44701T), isolated from a smear-ripened cheese.</title>
        <authorList>
            <consortium name="US DOE Joint Genome Institute (JGI-PGF)"/>
            <person name="Walter F."/>
            <person name="Albersmeier A."/>
            <person name="Kalinowski J."/>
            <person name="Ruckert C."/>
        </authorList>
    </citation>
    <scope>NUCLEOTIDE SEQUENCE</scope>
    <source>
        <strain evidence="2">CGMCC 1.15447</strain>
    </source>
</reference>
<keyword evidence="3" id="KW-1185">Reference proteome</keyword>
<evidence type="ECO:0000313" key="3">
    <source>
        <dbReference type="Proteomes" id="UP000648801"/>
    </source>
</evidence>
<keyword evidence="1" id="KW-0812">Transmembrane</keyword>
<dbReference type="InterPro" id="IPR018750">
    <property type="entry name" value="DUF2306_membrane"/>
</dbReference>
<dbReference type="Pfam" id="PF10067">
    <property type="entry name" value="DUF2306"/>
    <property type="match status" value="1"/>
</dbReference>
<feature type="transmembrane region" description="Helical" evidence="1">
    <location>
        <begin position="14"/>
        <end position="36"/>
    </location>
</feature>
<dbReference type="EMBL" id="BMJB01000001">
    <property type="protein sequence ID" value="GGA70038.1"/>
    <property type="molecule type" value="Genomic_DNA"/>
</dbReference>
<dbReference type="RefSeq" id="WP_188759322.1">
    <property type="nucleotide sequence ID" value="NZ_BMJB01000001.1"/>
</dbReference>
<keyword evidence="1" id="KW-1133">Transmembrane helix</keyword>
<feature type="transmembrane region" description="Helical" evidence="1">
    <location>
        <begin position="154"/>
        <end position="176"/>
    </location>
</feature>
<evidence type="ECO:0000256" key="1">
    <source>
        <dbReference type="SAM" id="Phobius"/>
    </source>
</evidence>
<evidence type="ECO:0000313" key="2">
    <source>
        <dbReference type="EMBL" id="GGA70038.1"/>
    </source>
</evidence>
<reference evidence="2" key="2">
    <citation type="submission" date="2020-09" db="EMBL/GenBank/DDBJ databases">
        <authorList>
            <person name="Sun Q."/>
            <person name="Zhou Y."/>
        </authorList>
    </citation>
    <scope>NUCLEOTIDE SEQUENCE</scope>
    <source>
        <strain evidence="2">CGMCC 1.15447</strain>
    </source>
</reference>
<protein>
    <recommendedName>
        <fullName evidence="4">DUF2306 domain-containing protein</fullName>
    </recommendedName>
</protein>
<evidence type="ECO:0008006" key="4">
    <source>
        <dbReference type="Google" id="ProtNLM"/>
    </source>
</evidence>
<accession>A0A916RTR6</accession>
<organism evidence="2 3">
    <name type="scientific">Edaphobacter acidisoli</name>
    <dbReference type="NCBI Taxonomy" id="2040573"/>
    <lineage>
        <taxon>Bacteria</taxon>
        <taxon>Pseudomonadati</taxon>
        <taxon>Acidobacteriota</taxon>
        <taxon>Terriglobia</taxon>
        <taxon>Terriglobales</taxon>
        <taxon>Acidobacteriaceae</taxon>
        <taxon>Edaphobacter</taxon>
    </lineage>
</organism>